<reference evidence="1 2" key="1">
    <citation type="submission" date="2020-08" db="EMBL/GenBank/DDBJ databases">
        <title>Functional genomics of gut bacteria from endangered species of beetles.</title>
        <authorList>
            <person name="Carlos-Shanley C."/>
        </authorList>
    </citation>
    <scope>NUCLEOTIDE SEQUENCE [LARGE SCALE GENOMIC DNA]</scope>
    <source>
        <strain evidence="1 2">S00124</strain>
    </source>
</reference>
<dbReference type="RefSeq" id="WP_184710682.1">
    <property type="nucleotide sequence ID" value="NZ_JACHKZ010000028.1"/>
</dbReference>
<proteinExistence type="predicted"/>
<gene>
    <name evidence="1" type="ORF">HNP33_003492</name>
</gene>
<evidence type="ECO:0000313" key="2">
    <source>
        <dbReference type="Proteomes" id="UP000562492"/>
    </source>
</evidence>
<sequence length="91" mass="10391">MNPLLFFAGIAAYYKLEEVLAERETAQTKRELALIQLRARAEQLQQELEDMQFDQTLQPSRHSAKQLCAARQRADRAQEALLMAEAGSTLR</sequence>
<protein>
    <submittedName>
        <fullName evidence="1">Uncharacterized protein</fullName>
    </submittedName>
</protein>
<name>A0ABR6RJM9_9BURK</name>
<organism evidence="1 2">
    <name type="scientific">Comamonas odontotermitis</name>
    <dbReference type="NCBI Taxonomy" id="379895"/>
    <lineage>
        <taxon>Bacteria</taxon>
        <taxon>Pseudomonadati</taxon>
        <taxon>Pseudomonadota</taxon>
        <taxon>Betaproteobacteria</taxon>
        <taxon>Burkholderiales</taxon>
        <taxon>Comamonadaceae</taxon>
        <taxon>Comamonas</taxon>
    </lineage>
</organism>
<dbReference type="EMBL" id="JACHKZ010000028">
    <property type="protein sequence ID" value="MBB6579380.1"/>
    <property type="molecule type" value="Genomic_DNA"/>
</dbReference>
<accession>A0ABR6RJM9</accession>
<comment type="caution">
    <text evidence="1">The sequence shown here is derived from an EMBL/GenBank/DDBJ whole genome shotgun (WGS) entry which is preliminary data.</text>
</comment>
<dbReference type="Proteomes" id="UP000562492">
    <property type="component" value="Unassembled WGS sequence"/>
</dbReference>
<evidence type="ECO:0000313" key="1">
    <source>
        <dbReference type="EMBL" id="MBB6579380.1"/>
    </source>
</evidence>
<keyword evidence="2" id="KW-1185">Reference proteome</keyword>